<feature type="compositionally biased region" description="Low complexity" evidence="5">
    <location>
        <begin position="613"/>
        <end position="623"/>
    </location>
</feature>
<dbReference type="GO" id="GO:0035195">
    <property type="term" value="P:miRNA-mediated post-transcriptional gene silencing"/>
    <property type="evidence" value="ECO:0007669"/>
    <property type="project" value="TreeGrafter"/>
</dbReference>
<feature type="compositionally biased region" description="Polar residues" evidence="5">
    <location>
        <begin position="1333"/>
        <end position="1344"/>
    </location>
</feature>
<feature type="compositionally biased region" description="Polar residues" evidence="5">
    <location>
        <begin position="1420"/>
        <end position="1431"/>
    </location>
</feature>
<feature type="compositionally biased region" description="Acidic residues" evidence="5">
    <location>
        <begin position="432"/>
        <end position="443"/>
    </location>
</feature>
<dbReference type="KEGG" id="pmrn:116956286"/>
<dbReference type="PANTHER" id="PTHR13020">
    <property type="entry name" value="TRINUCLEOTIDE REPEAT-CONTAINING GENE 6"/>
    <property type="match status" value="1"/>
</dbReference>
<feature type="compositionally biased region" description="Basic and acidic residues" evidence="5">
    <location>
        <begin position="351"/>
        <end position="362"/>
    </location>
</feature>
<evidence type="ECO:0000259" key="6">
    <source>
        <dbReference type="PROSITE" id="PS50030"/>
    </source>
</evidence>
<evidence type="ECO:0000256" key="5">
    <source>
        <dbReference type="SAM" id="MobiDB-lite"/>
    </source>
</evidence>
<feature type="compositionally biased region" description="Gly residues" evidence="5">
    <location>
        <begin position="590"/>
        <end position="612"/>
    </location>
</feature>
<comment type="similarity">
    <text evidence="1">Belongs to the GW182 family.</text>
</comment>
<dbReference type="SUPFAM" id="SSF46934">
    <property type="entry name" value="UBA-like"/>
    <property type="match status" value="1"/>
</dbReference>
<evidence type="ECO:0000256" key="3">
    <source>
        <dbReference type="ARBA" id="ARBA00022884"/>
    </source>
</evidence>
<dbReference type="InterPro" id="IPR009060">
    <property type="entry name" value="UBA-like_sf"/>
</dbReference>
<dbReference type="InterPro" id="IPR032226">
    <property type="entry name" value="TNRC6_PABC-bd"/>
</dbReference>
<dbReference type="Gene3D" id="3.30.70.330">
    <property type="match status" value="1"/>
</dbReference>
<feature type="compositionally biased region" description="Gly residues" evidence="5">
    <location>
        <begin position="762"/>
        <end position="771"/>
    </location>
</feature>
<evidence type="ECO:0000256" key="4">
    <source>
        <dbReference type="ARBA" id="ARBA00023158"/>
    </source>
</evidence>
<feature type="compositionally biased region" description="Pro residues" evidence="5">
    <location>
        <begin position="1072"/>
        <end position="1093"/>
    </location>
</feature>
<dbReference type="PANTHER" id="PTHR13020:SF25">
    <property type="entry name" value="PROTEIN GAWKY"/>
    <property type="match status" value="1"/>
</dbReference>
<accession>A0AAJ7UCB5</accession>
<dbReference type="PROSITE" id="PS50030">
    <property type="entry name" value="UBA"/>
    <property type="match status" value="1"/>
</dbReference>
<evidence type="ECO:0000256" key="1">
    <source>
        <dbReference type="ARBA" id="ARBA00007302"/>
    </source>
</evidence>
<dbReference type="InterPro" id="IPR012677">
    <property type="entry name" value="Nucleotide-bd_a/b_plait_sf"/>
</dbReference>
<reference evidence="8" key="1">
    <citation type="submission" date="2025-08" db="UniProtKB">
        <authorList>
            <consortium name="RefSeq"/>
        </authorList>
    </citation>
    <scope>IDENTIFICATION</scope>
    <source>
        <tissue evidence="8">Sperm</tissue>
    </source>
</reference>
<dbReference type="GO" id="GO:0006417">
    <property type="term" value="P:regulation of translation"/>
    <property type="evidence" value="ECO:0007669"/>
    <property type="project" value="UniProtKB-KW"/>
</dbReference>
<feature type="region of interest" description="Disordered" evidence="5">
    <location>
        <begin position="47"/>
        <end position="864"/>
    </location>
</feature>
<feature type="compositionally biased region" description="Polar residues" evidence="5">
    <location>
        <begin position="649"/>
        <end position="658"/>
    </location>
</feature>
<gene>
    <name evidence="8" type="primary">LOC116956286</name>
</gene>
<feature type="region of interest" description="Disordered" evidence="5">
    <location>
        <begin position="1420"/>
        <end position="1467"/>
    </location>
</feature>
<feature type="compositionally biased region" description="Polar residues" evidence="5">
    <location>
        <begin position="407"/>
        <end position="427"/>
    </location>
</feature>
<keyword evidence="3" id="KW-0694">RNA-binding</keyword>
<feature type="compositionally biased region" description="Basic and acidic residues" evidence="5">
    <location>
        <begin position="580"/>
        <end position="589"/>
    </location>
</feature>
<sequence>MWQCATLFTTWISRWECGRYCSARLFLLLLLLRGISRLRAQLWRSHDTGTERDEQLMEEKKKKKQEERHRKKGGCLQRAAAGEDALRAVTAGASDPERGRDPGVGRGDAKAPSGVPDKQPRAALAGGGEGTGGGQRDWAPSDSAAALPAAAAQERGADRGVTPVPQARDAVGQAAGSDEERRGASCEARVARLPLHKGTAMAPIRDAGSHSSTQAGLSQGSGGSQREGSPPWGSPSSLSSQGEGEPSLRTVWESVIVDGSDREAWPALSPQDAAAPGDGKQQPVPADTTTAVTTTSTASATVTSERVAMERRSDTGHWDAWDSANAGPSDPAMWTAPTGFSSRHGYSLNGRNEHREKGRPDGPGRLFSSDAWERPQARGLDGVEGPGPSSWRPGSEAELSSGWGATEASSATTPWSQQQQKQPYSATGQGDGSDEDDDDDDDNGNVKPEVEGTQVKAEGAAAATWPGQGWASEPCPAGTVQGKDPGEEVGSVTAAEQPSDALVPSRDYDPRVLSNLGWGQTPVKQNAAWEAEELERSQQDAGGWKSPDEGPSGPLGHAGGTGGGWDEGGGSGRGPAWEESNWRGERGERGGWTGGNGGGGRGGGGGYPGASSGGSSRDSPSWDSESKTVAASVYGARGRQQRPGWGASGPTSAPSGNWAQDWENRQGGGSGGGGGGSGVWDGGEDREVLGGGGGVIPSGVVGMGNSPSGQGWGEVEGATWRPPGSWEESPADSLRRRPAVDDGTSAWGDPDAYNYKPVNMWGGRGEAGLPGGAKQDPQRRSPIPGAGPRMRRDGWEGPGGGPRAGGTGGPRGSSWDEDEAEIGVWGGGSDGGGHDPGFHYQGSSGWGGRRAPPHRGPPRGMNRHDDVRMQRLTRQLMDMGFPRDPAEEALKTNSMNLDMALSALLDRKADGTKRGSVDFSKFGPRHPLAKEAPLDRSAFFPDKGSGLFGGGCNVPPSRGMGHGPSPAQLRAQAPPPFVNPQVPAAQLLQYAMKNSGLNPALLPQVTPQTLASFSQLNQLQLQAYQQLLLQQCPRPPGAAFRHQEQQVSRNISAMQQQQIQQRQLAQLLGGRPPGPPPGPAHGPPASSKPPPPLDGLSPTSLLDPSAFPMHPGSEGQRSPAFQTPHGLPFIPGNVMGAGPGPMGGGSGVMGGPGVMGGGMGVMPGGGAPYGRGPSLGSPGRRKSWRQGQPPGDRRAFSSSLGVGDFGGPLPGGPASVAVGSSPRDGMQPGQSRLRRWTLPHSLDGSGDGGPSMDHGTPCKHDSPLDDSPFDPYDLSPCRDMTSDPSECWSSSKAPGEKVSNGASSGSWPPEFHPGEPWKGLQSPEDSLDPSDTGDPSTLTSSSQADRCMFPSVSSVAVTAGGPPASPPLPPTALPCSSAWSLGGGSASPSVYRRAAYGGGGGSPSDLSATAKLHDIKSSWSTLGQAPPSLTSHDPWKVPKSSAPPTRPPPGLTNQKPTSPWGGPGNLWANAESRTLTPGGAWDNEVGSAPGGGRNSAWLVLRNLTPQIDGSTLQTLCMQHGPLLTFHLNLPQGSAHVHYSSRQEASKAQKSLHMCVLGNTTIVAELASEEEASRYLAQSPIVPSMGPPSTPSGWPTGPAQRSALGAGVTAVPPPFSRTSGGGGGNGIVGGSGGGVGLGRWNSDMPPPSPSLWGTPHYGTDTLWGVGAPKVGHEEPRGIPASSPLLPGDLLGGGDTH</sequence>
<feature type="region of interest" description="Disordered" evidence="5">
    <location>
        <begin position="1067"/>
        <end position="1134"/>
    </location>
</feature>
<dbReference type="SMART" id="SM00165">
    <property type="entry name" value="UBA"/>
    <property type="match status" value="1"/>
</dbReference>
<dbReference type="InterPro" id="IPR052068">
    <property type="entry name" value="GW182_domain"/>
</dbReference>
<dbReference type="InterPro" id="IPR035979">
    <property type="entry name" value="RBD_domain_sf"/>
</dbReference>
<dbReference type="SUPFAM" id="SSF54928">
    <property type="entry name" value="RNA-binding domain, RBD"/>
    <property type="match status" value="1"/>
</dbReference>
<keyword evidence="7" id="KW-1185">Reference proteome</keyword>
<dbReference type="GO" id="GO:0000932">
    <property type="term" value="C:P-body"/>
    <property type="evidence" value="ECO:0007669"/>
    <property type="project" value="TreeGrafter"/>
</dbReference>
<dbReference type="RefSeq" id="XP_032833664.1">
    <property type="nucleotide sequence ID" value="XM_032977773.1"/>
</dbReference>
<feature type="region of interest" description="Disordered" evidence="5">
    <location>
        <begin position="1669"/>
        <end position="1695"/>
    </location>
</feature>
<feature type="domain" description="UBA" evidence="6">
    <location>
        <begin position="864"/>
        <end position="907"/>
    </location>
</feature>
<feature type="compositionally biased region" description="Pro residues" evidence="5">
    <location>
        <begin position="1363"/>
        <end position="1372"/>
    </location>
</feature>
<dbReference type="GO" id="GO:0003723">
    <property type="term" value="F:RNA binding"/>
    <property type="evidence" value="ECO:0007669"/>
    <property type="project" value="UniProtKB-KW"/>
</dbReference>
<dbReference type="InterPro" id="IPR015940">
    <property type="entry name" value="UBA"/>
</dbReference>
<dbReference type="Proteomes" id="UP001318040">
    <property type="component" value="Chromosome 3"/>
</dbReference>
<keyword evidence="2" id="KW-0810">Translation regulation</keyword>
<feature type="compositionally biased region" description="Low complexity" evidence="5">
    <location>
        <begin position="140"/>
        <end position="152"/>
    </location>
</feature>
<feature type="compositionally biased region" description="Polar residues" evidence="5">
    <location>
        <begin position="1282"/>
        <end position="1292"/>
    </location>
</feature>
<feature type="compositionally biased region" description="Gly residues" evidence="5">
    <location>
        <begin position="556"/>
        <end position="573"/>
    </location>
</feature>
<feature type="region of interest" description="Disordered" evidence="5">
    <location>
        <begin position="1164"/>
        <end position="1408"/>
    </location>
</feature>
<dbReference type="InterPro" id="IPR041917">
    <property type="entry name" value="TNR6C_UBA"/>
</dbReference>
<feature type="compositionally biased region" description="Low complexity" evidence="5">
    <location>
        <begin position="226"/>
        <end position="247"/>
    </location>
</feature>
<evidence type="ECO:0000313" key="8">
    <source>
        <dbReference type="RefSeq" id="XP_032833664.1"/>
    </source>
</evidence>
<dbReference type="CDD" id="cd14283">
    <property type="entry name" value="UBA_TNR6C"/>
    <property type="match status" value="1"/>
</dbReference>
<feature type="compositionally biased region" description="Gly residues" evidence="5">
    <location>
        <begin position="666"/>
        <end position="681"/>
    </location>
</feature>
<feature type="region of interest" description="Disordered" evidence="5">
    <location>
        <begin position="1585"/>
        <end position="1604"/>
    </location>
</feature>
<feature type="compositionally biased region" description="Low complexity" evidence="5">
    <location>
        <begin position="1373"/>
        <end position="1395"/>
    </location>
</feature>
<proteinExistence type="inferred from homology"/>
<dbReference type="FunFam" id="3.30.70.330:FF:000011">
    <property type="entry name" value="trinucleotide repeat-containing gene 6A protein-like"/>
    <property type="match status" value="1"/>
</dbReference>
<feature type="compositionally biased region" description="Low complexity" evidence="5">
    <location>
        <begin position="288"/>
        <end position="304"/>
    </location>
</feature>
<feature type="compositionally biased region" description="Basic and acidic residues" evidence="5">
    <location>
        <begin position="307"/>
        <end position="320"/>
    </location>
</feature>
<dbReference type="GO" id="GO:0005654">
    <property type="term" value="C:nucleoplasm"/>
    <property type="evidence" value="ECO:0007669"/>
    <property type="project" value="TreeGrafter"/>
</dbReference>
<organism evidence="7 8">
    <name type="scientific">Petromyzon marinus</name>
    <name type="common">Sea lamprey</name>
    <dbReference type="NCBI Taxonomy" id="7757"/>
    <lineage>
        <taxon>Eukaryota</taxon>
        <taxon>Metazoa</taxon>
        <taxon>Chordata</taxon>
        <taxon>Craniata</taxon>
        <taxon>Vertebrata</taxon>
        <taxon>Cyclostomata</taxon>
        <taxon>Hyperoartia</taxon>
        <taxon>Petromyzontiformes</taxon>
        <taxon>Petromyzontidae</taxon>
        <taxon>Petromyzon</taxon>
    </lineage>
</organism>
<feature type="compositionally biased region" description="Gly residues" evidence="5">
    <location>
        <begin position="125"/>
        <end position="135"/>
    </location>
</feature>
<keyword evidence="4" id="KW-0943">RNA-mediated gene silencing</keyword>
<name>A0AAJ7UCB5_PETMA</name>
<evidence type="ECO:0000256" key="2">
    <source>
        <dbReference type="ARBA" id="ARBA00022845"/>
    </source>
</evidence>
<dbReference type="Pfam" id="PF16608">
    <property type="entry name" value="TNRC6-PABC_bdg"/>
    <property type="match status" value="1"/>
</dbReference>
<dbReference type="GO" id="GO:0060213">
    <property type="term" value="P:positive regulation of nuclear-transcribed mRNA poly(A) tail shortening"/>
    <property type="evidence" value="ECO:0007669"/>
    <property type="project" value="TreeGrafter"/>
</dbReference>
<dbReference type="Gene3D" id="1.10.8.10">
    <property type="entry name" value="DNA helicase RuvA subunit, C-terminal domain"/>
    <property type="match status" value="1"/>
</dbReference>
<feature type="compositionally biased region" description="Gly residues" evidence="5">
    <location>
        <begin position="796"/>
        <end position="811"/>
    </location>
</feature>
<feature type="compositionally biased region" description="Basic and acidic residues" evidence="5">
    <location>
        <begin position="47"/>
        <end position="68"/>
    </location>
</feature>
<feature type="compositionally biased region" description="Basic and acidic residues" evidence="5">
    <location>
        <begin position="95"/>
        <end position="109"/>
    </location>
</feature>
<protein>
    <submittedName>
        <fullName evidence="8">Trinucleotide repeat-containing gene 6C protein-like isoform X1</fullName>
    </submittedName>
</protein>
<evidence type="ECO:0000313" key="7">
    <source>
        <dbReference type="Proteomes" id="UP001318040"/>
    </source>
</evidence>